<gene>
    <name evidence="1" type="ORF">T4D_7585</name>
</gene>
<sequence length="82" mass="9508">MVRKTEKGGKYWNELEYGEKSENHGKGEIHTLGREIWRGKLKKLDNLEMSTLGHGREIWRGKLKKLDNLEMSTVGHGICQEN</sequence>
<keyword evidence="2" id="KW-1185">Reference proteome</keyword>
<proteinExistence type="predicted"/>
<organism evidence="1 2">
    <name type="scientific">Trichinella pseudospiralis</name>
    <name type="common">Parasitic roundworm</name>
    <dbReference type="NCBI Taxonomy" id="6337"/>
    <lineage>
        <taxon>Eukaryota</taxon>
        <taxon>Metazoa</taxon>
        <taxon>Ecdysozoa</taxon>
        <taxon>Nematoda</taxon>
        <taxon>Enoplea</taxon>
        <taxon>Dorylaimia</taxon>
        <taxon>Trichinellida</taxon>
        <taxon>Trichinellidae</taxon>
        <taxon>Trichinella</taxon>
    </lineage>
</organism>
<dbReference type="Proteomes" id="UP000054995">
    <property type="component" value="Unassembled WGS sequence"/>
</dbReference>
<protein>
    <submittedName>
        <fullName evidence="1">Uncharacterized protein</fullName>
    </submittedName>
</protein>
<dbReference type="EMBL" id="JYDT01000689">
    <property type="protein sequence ID" value="KRY80220.1"/>
    <property type="molecule type" value="Genomic_DNA"/>
</dbReference>
<comment type="caution">
    <text evidence="1">The sequence shown here is derived from an EMBL/GenBank/DDBJ whole genome shotgun (WGS) entry which is preliminary data.</text>
</comment>
<accession>A0A0V1F2Z4</accession>
<name>A0A0V1F2Z4_TRIPS</name>
<reference evidence="1 2" key="1">
    <citation type="submission" date="2015-01" db="EMBL/GenBank/DDBJ databases">
        <title>Evolution of Trichinella species and genotypes.</title>
        <authorList>
            <person name="Korhonen P.K."/>
            <person name="Edoardo P."/>
            <person name="Giuseppe L.R."/>
            <person name="Gasser R.B."/>
        </authorList>
    </citation>
    <scope>NUCLEOTIDE SEQUENCE [LARGE SCALE GENOMIC DNA]</scope>
    <source>
        <strain evidence="1">ISS470</strain>
    </source>
</reference>
<evidence type="ECO:0000313" key="2">
    <source>
        <dbReference type="Proteomes" id="UP000054995"/>
    </source>
</evidence>
<evidence type="ECO:0000313" key="1">
    <source>
        <dbReference type="EMBL" id="KRY80220.1"/>
    </source>
</evidence>
<dbReference type="AlphaFoldDB" id="A0A0V1F2Z4"/>